<evidence type="ECO:0000313" key="2">
    <source>
        <dbReference type="EnsemblMetazoa" id="GAUT004781-PA"/>
    </source>
</evidence>
<dbReference type="Proteomes" id="UP000078200">
    <property type="component" value="Unassembled WGS sequence"/>
</dbReference>
<proteinExistence type="predicted"/>
<protein>
    <submittedName>
        <fullName evidence="2">Uncharacterized protein</fullName>
    </submittedName>
</protein>
<dbReference type="EnsemblMetazoa" id="GAUT004781-RA">
    <property type="protein sequence ID" value="GAUT004781-PA"/>
    <property type="gene ID" value="GAUT004781"/>
</dbReference>
<sequence>MVQKMVAVPTKLNTSTSTVSSLTQAIAATVNNRKRAFSTPYLPPTYAAQLLTTSNSDNISNISGIGSNLNESLPGITTSSFGGLEDSNVSNSYFYNKSSSGRSSFCVDEALWPAGLAKPGGGVQAVSDTNIYTNLALGDDRYRLPAEFSANTSPDASLIVRADQGSGGEDLEEAIDQFSPLLYPTGINQSRSMPIPISPSGSMTQPSAMMAPTGANNVKQSPITSPVHKIYDISPSSTAYTSFYSGSPDSQGSQLGTTVTKRISFSYDPAFGTSVNRLPLPPPQQRQQQQQQQQPLQQLTQENTMQFSSPVQAAHKLSTTSVESAPAAFLFATSPMSTSINRSVKDKSDLHCI</sequence>
<dbReference type="VEuPathDB" id="VectorBase:GAUT004781"/>
<organism evidence="2 3">
    <name type="scientific">Glossina austeni</name>
    <name type="common">Savannah tsetse fly</name>
    <dbReference type="NCBI Taxonomy" id="7395"/>
    <lineage>
        <taxon>Eukaryota</taxon>
        <taxon>Metazoa</taxon>
        <taxon>Ecdysozoa</taxon>
        <taxon>Arthropoda</taxon>
        <taxon>Hexapoda</taxon>
        <taxon>Insecta</taxon>
        <taxon>Pterygota</taxon>
        <taxon>Neoptera</taxon>
        <taxon>Endopterygota</taxon>
        <taxon>Diptera</taxon>
        <taxon>Brachycera</taxon>
        <taxon>Muscomorpha</taxon>
        <taxon>Hippoboscoidea</taxon>
        <taxon>Glossinidae</taxon>
        <taxon>Glossina</taxon>
    </lineage>
</organism>
<evidence type="ECO:0000256" key="1">
    <source>
        <dbReference type="SAM" id="MobiDB-lite"/>
    </source>
</evidence>
<evidence type="ECO:0000313" key="3">
    <source>
        <dbReference type="Proteomes" id="UP000078200"/>
    </source>
</evidence>
<feature type="compositionally biased region" description="Low complexity" evidence="1">
    <location>
        <begin position="285"/>
        <end position="298"/>
    </location>
</feature>
<keyword evidence="3" id="KW-1185">Reference proteome</keyword>
<dbReference type="AlphaFoldDB" id="A0A1A9UH71"/>
<accession>A0A1A9UH71</accession>
<feature type="region of interest" description="Disordered" evidence="1">
    <location>
        <begin position="278"/>
        <end position="298"/>
    </location>
</feature>
<dbReference type="STRING" id="7395.A0A1A9UH71"/>
<reference evidence="2" key="1">
    <citation type="submission" date="2020-05" db="UniProtKB">
        <authorList>
            <consortium name="EnsemblMetazoa"/>
        </authorList>
    </citation>
    <scope>IDENTIFICATION</scope>
    <source>
        <strain evidence="2">TTRI</strain>
    </source>
</reference>
<name>A0A1A9UH71_GLOAU</name>